<protein>
    <submittedName>
        <fullName evidence="1">Uncharacterized protein</fullName>
    </submittedName>
</protein>
<sequence length="294" mass="33101">MLVNDDPMPDAFGQLLNAVNPFLDDATAQAEFHHFADRPQELRQYVGEQYFADDTTSVACSSWPGIDGAPAICFRELFGKRWRKSSPFLPGLCFVNGAIGSEVSSFLFGSAECYIETERAAKLVLKHVRSSVPALVRKLSLSNVNNIGRGDCFRLLRLPHPHGSLWKVAFRSNELQSRALSAFPNLRELHLTFTTPCQRSFVRGKDVDNRLQPVVSMKDKYLRAFDIQPILSMDRFEKVTLKAFIPLSDMVKSEVGDTFIQAPMNQILLSVKHGFEKQGRDVEVRLLYGVDCEV</sequence>
<name>A0A9P4HEE2_9PLEO</name>
<keyword evidence="2" id="KW-1185">Reference proteome</keyword>
<dbReference type="Proteomes" id="UP000799777">
    <property type="component" value="Unassembled WGS sequence"/>
</dbReference>
<accession>A0A9P4HEE2</accession>
<proteinExistence type="predicted"/>
<organism evidence="1 2">
    <name type="scientific">Setomelanomma holmii</name>
    <dbReference type="NCBI Taxonomy" id="210430"/>
    <lineage>
        <taxon>Eukaryota</taxon>
        <taxon>Fungi</taxon>
        <taxon>Dikarya</taxon>
        <taxon>Ascomycota</taxon>
        <taxon>Pezizomycotina</taxon>
        <taxon>Dothideomycetes</taxon>
        <taxon>Pleosporomycetidae</taxon>
        <taxon>Pleosporales</taxon>
        <taxon>Pleosporineae</taxon>
        <taxon>Phaeosphaeriaceae</taxon>
        <taxon>Setomelanomma</taxon>
    </lineage>
</organism>
<gene>
    <name evidence="1" type="ORF">EK21DRAFT_108705</name>
</gene>
<dbReference type="EMBL" id="ML978165">
    <property type="protein sequence ID" value="KAF2033566.1"/>
    <property type="molecule type" value="Genomic_DNA"/>
</dbReference>
<reference evidence="1" key="1">
    <citation type="journal article" date="2020" name="Stud. Mycol.">
        <title>101 Dothideomycetes genomes: a test case for predicting lifestyles and emergence of pathogens.</title>
        <authorList>
            <person name="Haridas S."/>
            <person name="Albert R."/>
            <person name="Binder M."/>
            <person name="Bloem J."/>
            <person name="Labutti K."/>
            <person name="Salamov A."/>
            <person name="Andreopoulos B."/>
            <person name="Baker S."/>
            <person name="Barry K."/>
            <person name="Bills G."/>
            <person name="Bluhm B."/>
            <person name="Cannon C."/>
            <person name="Castanera R."/>
            <person name="Culley D."/>
            <person name="Daum C."/>
            <person name="Ezra D."/>
            <person name="Gonzalez J."/>
            <person name="Henrissat B."/>
            <person name="Kuo A."/>
            <person name="Liang C."/>
            <person name="Lipzen A."/>
            <person name="Lutzoni F."/>
            <person name="Magnuson J."/>
            <person name="Mondo S."/>
            <person name="Nolan M."/>
            <person name="Ohm R."/>
            <person name="Pangilinan J."/>
            <person name="Park H.-J."/>
            <person name="Ramirez L."/>
            <person name="Alfaro M."/>
            <person name="Sun H."/>
            <person name="Tritt A."/>
            <person name="Yoshinaga Y."/>
            <person name="Zwiers L.-H."/>
            <person name="Turgeon B."/>
            <person name="Goodwin S."/>
            <person name="Spatafora J."/>
            <person name="Crous P."/>
            <person name="Grigoriev I."/>
        </authorList>
    </citation>
    <scope>NUCLEOTIDE SEQUENCE</scope>
    <source>
        <strain evidence="1">CBS 110217</strain>
    </source>
</reference>
<evidence type="ECO:0000313" key="1">
    <source>
        <dbReference type="EMBL" id="KAF2033566.1"/>
    </source>
</evidence>
<dbReference type="AlphaFoldDB" id="A0A9P4HEE2"/>
<dbReference type="OrthoDB" id="3670674at2759"/>
<evidence type="ECO:0000313" key="2">
    <source>
        <dbReference type="Proteomes" id="UP000799777"/>
    </source>
</evidence>
<comment type="caution">
    <text evidence="1">The sequence shown here is derived from an EMBL/GenBank/DDBJ whole genome shotgun (WGS) entry which is preliminary data.</text>
</comment>